<name>A0A7I7PK82_9MYCO</name>
<protein>
    <submittedName>
        <fullName evidence="1">Uncharacterized protein</fullName>
    </submittedName>
</protein>
<gene>
    <name evidence="1" type="ORF">MNVI_43220</name>
</gene>
<accession>A0A7I7PK82</accession>
<dbReference type="Proteomes" id="UP000466894">
    <property type="component" value="Chromosome"/>
</dbReference>
<evidence type="ECO:0000313" key="1">
    <source>
        <dbReference type="EMBL" id="BBY09004.1"/>
    </source>
</evidence>
<organism evidence="1 2">
    <name type="scientific">Mycobacterium noviomagense</name>
    <dbReference type="NCBI Taxonomy" id="459858"/>
    <lineage>
        <taxon>Bacteria</taxon>
        <taxon>Bacillati</taxon>
        <taxon>Actinomycetota</taxon>
        <taxon>Actinomycetes</taxon>
        <taxon>Mycobacteriales</taxon>
        <taxon>Mycobacteriaceae</taxon>
        <taxon>Mycobacterium</taxon>
    </lineage>
</organism>
<reference evidence="1 2" key="1">
    <citation type="journal article" date="2019" name="Emerg. Microbes Infect.">
        <title>Comprehensive subspecies identification of 175 nontuberculous mycobacteria species based on 7547 genomic profiles.</title>
        <authorList>
            <person name="Matsumoto Y."/>
            <person name="Kinjo T."/>
            <person name="Motooka D."/>
            <person name="Nabeya D."/>
            <person name="Jung N."/>
            <person name="Uechi K."/>
            <person name="Horii T."/>
            <person name="Iida T."/>
            <person name="Fujita J."/>
            <person name="Nakamura S."/>
        </authorList>
    </citation>
    <scope>NUCLEOTIDE SEQUENCE [LARGE SCALE GENOMIC DNA]</scope>
    <source>
        <strain evidence="1 2">JCM 16367</strain>
    </source>
</reference>
<sequence>MLGNDRLDQRPVGVQVVGVELAGVYGRGTGRAHHRGLLAELVGSPRGQDHGRAGCQTQRHLGPDFAAATENDERPATRVIHGCDYGLR</sequence>
<dbReference type="KEGG" id="mnv:MNVI_43220"/>
<dbReference type="AlphaFoldDB" id="A0A7I7PK82"/>
<evidence type="ECO:0000313" key="2">
    <source>
        <dbReference type="Proteomes" id="UP000466894"/>
    </source>
</evidence>
<proteinExistence type="predicted"/>
<dbReference type="EMBL" id="AP022583">
    <property type="protein sequence ID" value="BBY09004.1"/>
    <property type="molecule type" value="Genomic_DNA"/>
</dbReference>